<organism evidence="1 2">
    <name type="scientific">Sphaerobolus stellatus (strain SS14)</name>
    <dbReference type="NCBI Taxonomy" id="990650"/>
    <lineage>
        <taxon>Eukaryota</taxon>
        <taxon>Fungi</taxon>
        <taxon>Dikarya</taxon>
        <taxon>Basidiomycota</taxon>
        <taxon>Agaricomycotina</taxon>
        <taxon>Agaricomycetes</taxon>
        <taxon>Phallomycetidae</taxon>
        <taxon>Geastrales</taxon>
        <taxon>Sphaerobolaceae</taxon>
        <taxon>Sphaerobolus</taxon>
    </lineage>
</organism>
<evidence type="ECO:0000313" key="2">
    <source>
        <dbReference type="Proteomes" id="UP000054279"/>
    </source>
</evidence>
<dbReference type="Proteomes" id="UP000054279">
    <property type="component" value="Unassembled WGS sequence"/>
</dbReference>
<name>A0A0C9VCF0_SPHS4</name>
<gene>
    <name evidence="1" type="ORF">M422DRAFT_262953</name>
</gene>
<keyword evidence="2" id="KW-1185">Reference proteome</keyword>
<dbReference type="HOGENOM" id="CLU_2348036_0_0_1"/>
<dbReference type="EMBL" id="KN837194">
    <property type="protein sequence ID" value="KIJ34991.1"/>
    <property type="molecule type" value="Genomic_DNA"/>
</dbReference>
<evidence type="ECO:0000313" key="1">
    <source>
        <dbReference type="EMBL" id="KIJ34991.1"/>
    </source>
</evidence>
<accession>A0A0C9VCF0</accession>
<dbReference type="AlphaFoldDB" id="A0A0C9VCF0"/>
<reference evidence="1 2" key="1">
    <citation type="submission" date="2014-06" db="EMBL/GenBank/DDBJ databases">
        <title>Evolutionary Origins and Diversification of the Mycorrhizal Mutualists.</title>
        <authorList>
            <consortium name="DOE Joint Genome Institute"/>
            <consortium name="Mycorrhizal Genomics Consortium"/>
            <person name="Kohler A."/>
            <person name="Kuo A."/>
            <person name="Nagy L.G."/>
            <person name="Floudas D."/>
            <person name="Copeland A."/>
            <person name="Barry K.W."/>
            <person name="Cichocki N."/>
            <person name="Veneault-Fourrey C."/>
            <person name="LaButti K."/>
            <person name="Lindquist E.A."/>
            <person name="Lipzen A."/>
            <person name="Lundell T."/>
            <person name="Morin E."/>
            <person name="Murat C."/>
            <person name="Riley R."/>
            <person name="Ohm R."/>
            <person name="Sun H."/>
            <person name="Tunlid A."/>
            <person name="Henrissat B."/>
            <person name="Grigoriev I.V."/>
            <person name="Hibbett D.S."/>
            <person name="Martin F."/>
        </authorList>
    </citation>
    <scope>NUCLEOTIDE SEQUENCE [LARGE SCALE GENOMIC DNA]</scope>
    <source>
        <strain evidence="1 2">SS14</strain>
    </source>
</reference>
<sequence>MRNDSSCISAIYAAHRSTRVSTRLPDNDLDEQRCLMQLNVTERRISSLSLVHYKQHLRTSFSIADTLGKWSSSQFYIVAGQERVPADKFKDYHAYRR</sequence>
<proteinExistence type="predicted"/>
<protein>
    <submittedName>
        <fullName evidence="1">Uncharacterized protein</fullName>
    </submittedName>
</protein>